<evidence type="ECO:0000256" key="1">
    <source>
        <dbReference type="SAM" id="SignalP"/>
    </source>
</evidence>
<feature type="signal peptide" evidence="1">
    <location>
        <begin position="1"/>
        <end position="25"/>
    </location>
</feature>
<protein>
    <submittedName>
        <fullName evidence="2">(rape) hypothetical protein</fullName>
    </submittedName>
</protein>
<dbReference type="Proteomes" id="UP001295469">
    <property type="component" value="Chromosome A08"/>
</dbReference>
<proteinExistence type="predicted"/>
<evidence type="ECO:0000313" key="2">
    <source>
        <dbReference type="EMBL" id="CAF2244011.1"/>
    </source>
</evidence>
<organism evidence="2">
    <name type="scientific">Brassica napus</name>
    <name type="common">Rape</name>
    <dbReference type="NCBI Taxonomy" id="3708"/>
    <lineage>
        <taxon>Eukaryota</taxon>
        <taxon>Viridiplantae</taxon>
        <taxon>Streptophyta</taxon>
        <taxon>Embryophyta</taxon>
        <taxon>Tracheophyta</taxon>
        <taxon>Spermatophyta</taxon>
        <taxon>Magnoliopsida</taxon>
        <taxon>eudicotyledons</taxon>
        <taxon>Gunneridae</taxon>
        <taxon>Pentapetalae</taxon>
        <taxon>rosids</taxon>
        <taxon>malvids</taxon>
        <taxon>Brassicales</taxon>
        <taxon>Brassicaceae</taxon>
        <taxon>Brassiceae</taxon>
        <taxon>Brassica</taxon>
    </lineage>
</organism>
<reference evidence="2" key="1">
    <citation type="submission" date="2021-01" db="EMBL/GenBank/DDBJ databases">
        <authorList>
            <consortium name="Genoscope - CEA"/>
            <person name="William W."/>
        </authorList>
    </citation>
    <scope>NUCLEOTIDE SEQUENCE</scope>
</reference>
<keyword evidence="1" id="KW-0732">Signal</keyword>
<dbReference type="AlphaFoldDB" id="A0A817A741"/>
<gene>
    <name evidence="2" type="ORF">DARMORV10_A08P19780.1</name>
</gene>
<accession>A0A817A741</accession>
<sequence>MAISHALKPLLLLLLSHFFLPAALGASVNFTNCRVSYPERRVKVTNVSITPYPLLLRRNAYITLTTETNFIITGGEMRINTFSVPLVLNPTCNEFPLCRSIVATCPGTLGPMVITIPIDIYGYDYYILEAQENLSKPYFAEILVHEIFNQTMCVTFRYLVRDPEFSTGIVAT</sequence>
<dbReference type="EMBL" id="HG994362">
    <property type="protein sequence ID" value="CAF2244011.1"/>
    <property type="molecule type" value="Genomic_DNA"/>
</dbReference>
<name>A0A817A741_BRANA</name>
<feature type="chain" id="PRO_5032294275" evidence="1">
    <location>
        <begin position="26"/>
        <end position="172"/>
    </location>
</feature>